<evidence type="ECO:0000256" key="6">
    <source>
        <dbReference type="ARBA" id="ARBA00023284"/>
    </source>
</evidence>
<dbReference type="GO" id="GO:0017004">
    <property type="term" value="P:cytochrome complex assembly"/>
    <property type="evidence" value="ECO:0007669"/>
    <property type="project" value="UniProtKB-KW"/>
</dbReference>
<evidence type="ECO:0000256" key="2">
    <source>
        <dbReference type="ARBA" id="ARBA00022692"/>
    </source>
</evidence>
<dbReference type="Pfam" id="PF13899">
    <property type="entry name" value="Thioredoxin_7"/>
    <property type="match status" value="1"/>
</dbReference>
<dbReference type="PANTHER" id="PTHR32234">
    <property type="entry name" value="THIOL:DISULFIDE INTERCHANGE PROTEIN DSBD"/>
    <property type="match status" value="1"/>
</dbReference>
<name>A0A212IYE4_9PROT</name>
<evidence type="ECO:0000313" key="10">
    <source>
        <dbReference type="EMBL" id="SBV92253.1"/>
    </source>
</evidence>
<keyword evidence="5" id="KW-0472">Membrane</keyword>
<dbReference type="GO" id="GO:0015035">
    <property type="term" value="F:protein-disulfide reductase activity"/>
    <property type="evidence" value="ECO:0007669"/>
    <property type="project" value="TreeGrafter"/>
</dbReference>
<reference evidence="10" key="1">
    <citation type="submission" date="2016-04" db="EMBL/GenBank/DDBJ databases">
        <authorList>
            <person name="Evans L.H."/>
            <person name="Alamgir A."/>
            <person name="Owens N."/>
            <person name="Weber N.D."/>
            <person name="Virtaneva K."/>
            <person name="Barbian K."/>
            <person name="Babar A."/>
            <person name="Rosenke K."/>
        </authorList>
    </citation>
    <scope>NUCLEOTIDE SEQUENCE</scope>
    <source>
        <strain evidence="10">86</strain>
    </source>
</reference>
<feature type="domain" description="Thiol:disulfide interchange protein DsbD N-terminal" evidence="9">
    <location>
        <begin position="41"/>
        <end position="151"/>
    </location>
</feature>
<dbReference type="InterPro" id="IPR028250">
    <property type="entry name" value="DsbDN"/>
</dbReference>
<dbReference type="SUPFAM" id="SSF52833">
    <property type="entry name" value="Thioredoxin-like"/>
    <property type="match status" value="1"/>
</dbReference>
<protein>
    <submittedName>
        <fullName evidence="10">Putative Thiol:disulfide interchange protein DsbD</fullName>
    </submittedName>
</protein>
<keyword evidence="7" id="KW-0732">Signal</keyword>
<evidence type="ECO:0000256" key="3">
    <source>
        <dbReference type="ARBA" id="ARBA00022748"/>
    </source>
</evidence>
<feature type="signal peptide" evidence="7">
    <location>
        <begin position="1"/>
        <end position="21"/>
    </location>
</feature>
<evidence type="ECO:0000256" key="7">
    <source>
        <dbReference type="SAM" id="SignalP"/>
    </source>
</evidence>
<keyword evidence="4" id="KW-1133">Transmembrane helix</keyword>
<dbReference type="InterPro" id="IPR003834">
    <property type="entry name" value="Cyt_c_assmbl_TM_dom"/>
</dbReference>
<feature type="domain" description="Cytochrome C biogenesis protein transmembrane" evidence="8">
    <location>
        <begin position="182"/>
        <end position="390"/>
    </location>
</feature>
<proteinExistence type="predicted"/>
<comment type="subcellular location">
    <subcellularLocation>
        <location evidence="1">Membrane</location>
        <topology evidence="1">Multi-pass membrane protein</topology>
    </subcellularLocation>
</comment>
<dbReference type="GO" id="GO:0045454">
    <property type="term" value="P:cell redox homeostasis"/>
    <property type="evidence" value="ECO:0007669"/>
    <property type="project" value="TreeGrafter"/>
</dbReference>
<accession>A0A212IYE4</accession>
<dbReference type="InterPro" id="IPR017937">
    <property type="entry name" value="Thioredoxin_CS"/>
</dbReference>
<dbReference type="PANTHER" id="PTHR32234:SF3">
    <property type="entry name" value="SUPPRESSION OF COPPER SENSITIVITY PROTEIN"/>
    <property type="match status" value="1"/>
</dbReference>
<evidence type="ECO:0000256" key="4">
    <source>
        <dbReference type="ARBA" id="ARBA00022989"/>
    </source>
</evidence>
<gene>
    <name evidence="10" type="ORF">KL86APRO_10227</name>
</gene>
<evidence type="ECO:0000259" key="8">
    <source>
        <dbReference type="Pfam" id="PF02683"/>
    </source>
</evidence>
<dbReference type="PROSITE" id="PS00194">
    <property type="entry name" value="THIOREDOXIN_1"/>
    <property type="match status" value="1"/>
</dbReference>
<sequence length="561" mass="57993">MRILHLLPLLAALAFAPAARAADVAQADHAEVRLIAATADHRPGEPVDLGIAFRLDPGWHIYAKDPGDAGLPTEVVWTLPEGARVEPLVYPPHRTFDEAGLTTFGYADRAVFTARAVSPADDAPFPVRARVSWLICKEICIPGQADLDLVLPVAAGAPLPSLDAGLLAAAALPPPPAPGLGLWLALGLAFAGGVLLNLMPCVLPILALKVLAIAQASRGAARRDATLFGAGALTAFIALGAALALLGAGGRALGWGFQLQSPATVLVLALIMLLVGLDLSGALPMGGLPPGIAARLPAARAPFFTGLLAVAVASPCTAPLMGAAVGYAATQPPETGFLVIVAIGVGFALPMVLVGWIPAVGRLVPRPGPWMATLRKVLAWPMFGAALWLAWVLSRQTDALGLALAALVPVAIGVALRARRLALPAIALAAVVAATAVEIRPARVAAAEDAWSEARVAALRAEGRPVFVDFTAAWCLTCQVNKRTTLKDAEVIAAFDAKGVARLVADWTQRDERIGAALARLGRNGVPVYALYVPGRETPLLLPELLTPSAVLDALETLPAR</sequence>
<feature type="chain" id="PRO_5012103449" evidence="7">
    <location>
        <begin position="22"/>
        <end position="561"/>
    </location>
</feature>
<dbReference type="AlphaFoldDB" id="A0A212IYE4"/>
<keyword evidence="3" id="KW-0201">Cytochrome c-type biogenesis</keyword>
<dbReference type="CDD" id="cd02953">
    <property type="entry name" value="DsbDgamma"/>
    <property type="match status" value="1"/>
</dbReference>
<dbReference type="Pfam" id="PF02683">
    <property type="entry name" value="DsbD_TM"/>
    <property type="match status" value="1"/>
</dbReference>
<dbReference type="Gene3D" id="3.40.30.10">
    <property type="entry name" value="Glutaredoxin"/>
    <property type="match status" value="1"/>
</dbReference>
<dbReference type="Pfam" id="PF11412">
    <property type="entry name" value="DsbD_N"/>
    <property type="match status" value="1"/>
</dbReference>
<dbReference type="EMBL" id="FLUO01000001">
    <property type="protein sequence ID" value="SBV92253.1"/>
    <property type="molecule type" value="Genomic_DNA"/>
</dbReference>
<organism evidence="10">
    <name type="scientific">uncultured Alphaproteobacteria bacterium</name>
    <dbReference type="NCBI Taxonomy" id="91750"/>
    <lineage>
        <taxon>Bacteria</taxon>
        <taxon>Pseudomonadati</taxon>
        <taxon>Pseudomonadota</taxon>
        <taxon>Alphaproteobacteria</taxon>
        <taxon>environmental samples</taxon>
    </lineage>
</organism>
<dbReference type="GO" id="GO:0016020">
    <property type="term" value="C:membrane"/>
    <property type="evidence" value="ECO:0007669"/>
    <property type="project" value="UniProtKB-SubCell"/>
</dbReference>
<evidence type="ECO:0000256" key="5">
    <source>
        <dbReference type="ARBA" id="ARBA00023136"/>
    </source>
</evidence>
<keyword evidence="2" id="KW-0812">Transmembrane</keyword>
<dbReference type="InterPro" id="IPR036249">
    <property type="entry name" value="Thioredoxin-like_sf"/>
</dbReference>
<evidence type="ECO:0000259" key="9">
    <source>
        <dbReference type="Pfam" id="PF11412"/>
    </source>
</evidence>
<keyword evidence="6" id="KW-0676">Redox-active center</keyword>
<evidence type="ECO:0000256" key="1">
    <source>
        <dbReference type="ARBA" id="ARBA00004141"/>
    </source>
</evidence>
<dbReference type="InterPro" id="IPR035671">
    <property type="entry name" value="DsbD_gamma"/>
</dbReference>